<accession>A0A3M7LVR6</accession>
<gene>
    <name evidence="2" type="ORF">GMOD_00005407</name>
</gene>
<reference evidence="2 3" key="1">
    <citation type="journal article" date="2014" name="PLoS ONE">
        <title>De novo Genome Assembly of the Fungal Plant Pathogen Pyrenophora semeniperda.</title>
        <authorList>
            <person name="Soliai M.M."/>
            <person name="Meyer S.E."/>
            <person name="Udall J.A."/>
            <person name="Elzinga D.E."/>
            <person name="Hermansen R.A."/>
            <person name="Bodily P.M."/>
            <person name="Hart A.A."/>
            <person name="Coleman C.E."/>
        </authorList>
    </citation>
    <scope>NUCLEOTIDE SEQUENCE [LARGE SCALE GENOMIC DNA]</scope>
    <source>
        <strain evidence="2 3">CCB06</strain>
        <tissue evidence="2">Mycelium</tissue>
    </source>
</reference>
<sequence length="98" mass="10043">MALSLLIASITLAFATPASAGPAAYGLCQAGCSAVVMACYSAAGFTWGATLGASAPASIIACNTAFGRYSKFMYDTDKTKAIHKLHGQEKAGVNEYIL</sequence>
<dbReference type="Proteomes" id="UP000265663">
    <property type="component" value="Unassembled WGS sequence"/>
</dbReference>
<dbReference type="PANTHER" id="PTHR37475:SF1">
    <property type="entry name" value="ZYGOTE-SPECIFIC PROTEIN"/>
    <property type="match status" value="1"/>
</dbReference>
<evidence type="ECO:0000313" key="2">
    <source>
        <dbReference type="EMBL" id="RMZ66309.1"/>
    </source>
</evidence>
<protein>
    <submittedName>
        <fullName evidence="2">Uncharacterized protein</fullName>
    </submittedName>
</protein>
<feature type="chain" id="PRO_5018277328" evidence="1">
    <location>
        <begin position="21"/>
        <end position="98"/>
    </location>
</feature>
<evidence type="ECO:0000256" key="1">
    <source>
        <dbReference type="SAM" id="SignalP"/>
    </source>
</evidence>
<organism evidence="2 3">
    <name type="scientific">Pyrenophora seminiperda CCB06</name>
    <dbReference type="NCBI Taxonomy" id="1302712"/>
    <lineage>
        <taxon>Eukaryota</taxon>
        <taxon>Fungi</taxon>
        <taxon>Dikarya</taxon>
        <taxon>Ascomycota</taxon>
        <taxon>Pezizomycotina</taxon>
        <taxon>Dothideomycetes</taxon>
        <taxon>Pleosporomycetidae</taxon>
        <taxon>Pleosporales</taxon>
        <taxon>Pleosporineae</taxon>
        <taxon>Pleosporaceae</taxon>
        <taxon>Pyrenophora</taxon>
    </lineage>
</organism>
<dbReference type="PANTHER" id="PTHR37475">
    <property type="entry name" value="ZYGOTE-SPECIFIC CLASS V COPY B GENE PROTEIN"/>
    <property type="match status" value="1"/>
</dbReference>
<keyword evidence="1" id="KW-0732">Signal</keyword>
<feature type="signal peptide" evidence="1">
    <location>
        <begin position="1"/>
        <end position="20"/>
    </location>
</feature>
<proteinExistence type="predicted"/>
<name>A0A3M7LVR6_9PLEO</name>
<keyword evidence="3" id="KW-1185">Reference proteome</keyword>
<dbReference type="EMBL" id="KE747806">
    <property type="protein sequence ID" value="RMZ66309.1"/>
    <property type="molecule type" value="Genomic_DNA"/>
</dbReference>
<evidence type="ECO:0000313" key="3">
    <source>
        <dbReference type="Proteomes" id="UP000265663"/>
    </source>
</evidence>
<dbReference type="OrthoDB" id="10063670at2759"/>
<dbReference type="AlphaFoldDB" id="A0A3M7LVR6"/>